<dbReference type="EMBL" id="JBBHLI010000001">
    <property type="protein sequence ID" value="MEK9499999.1"/>
    <property type="molecule type" value="Genomic_DNA"/>
</dbReference>
<proteinExistence type="predicted"/>
<comment type="caution">
    <text evidence="1">The sequence shown here is derived from an EMBL/GenBank/DDBJ whole genome shotgun (WGS) entry which is preliminary data.</text>
</comment>
<organism evidence="1 2">
    <name type="scientific">Gaopeijia maritima</name>
    <dbReference type="NCBI Taxonomy" id="3119007"/>
    <lineage>
        <taxon>Bacteria</taxon>
        <taxon>Pseudomonadati</taxon>
        <taxon>Gemmatimonadota</taxon>
        <taxon>Longimicrobiia</taxon>
        <taxon>Gaopeijiales</taxon>
        <taxon>Gaopeijiaceae</taxon>
        <taxon>Gaopeijia</taxon>
    </lineage>
</organism>
<gene>
    <name evidence="1" type="ORF">WI372_03245</name>
</gene>
<name>A0ABU9E7D3_9BACT</name>
<sequence>MSDDDVIDLERYRTEQARRSDETGLSLLGAEGDHRHFALPLWRMATVVGATWAGLVKAPGGREPTAVTVVDLGSYEPRPLPPGGMPGDPHLNPPALVEEPGGALIISVARPEGDGWYVVLDGREAGAVIGREREDLLFLAGECAGLLALLGERASQP</sequence>
<evidence type="ECO:0000313" key="2">
    <source>
        <dbReference type="Proteomes" id="UP001484239"/>
    </source>
</evidence>
<evidence type="ECO:0008006" key="3">
    <source>
        <dbReference type="Google" id="ProtNLM"/>
    </source>
</evidence>
<evidence type="ECO:0000313" key="1">
    <source>
        <dbReference type="EMBL" id="MEK9499999.1"/>
    </source>
</evidence>
<accession>A0ABU9E7D3</accession>
<keyword evidence="2" id="KW-1185">Reference proteome</keyword>
<protein>
    <recommendedName>
        <fullName evidence="3">SMI1/KNR4 family protein</fullName>
    </recommendedName>
</protein>
<reference evidence="1 2" key="1">
    <citation type="submission" date="2024-02" db="EMBL/GenBank/DDBJ databases">
        <title>A novel Gemmatimonadota bacterium.</title>
        <authorList>
            <person name="Du Z.-J."/>
            <person name="Ye Y.-Q."/>
        </authorList>
    </citation>
    <scope>NUCLEOTIDE SEQUENCE [LARGE SCALE GENOMIC DNA]</scope>
    <source>
        <strain evidence="1 2">DH-20</strain>
    </source>
</reference>
<dbReference type="RefSeq" id="WP_405277801.1">
    <property type="nucleotide sequence ID" value="NZ_CP144380.1"/>
</dbReference>
<dbReference type="Proteomes" id="UP001484239">
    <property type="component" value="Unassembled WGS sequence"/>
</dbReference>